<dbReference type="Gene3D" id="3.30.420.130">
    <property type="entry name" value="Dinitrogenase iron-molybdenum cofactor biosynthesis domain"/>
    <property type="match status" value="1"/>
</dbReference>
<feature type="compositionally biased region" description="Polar residues" evidence="2">
    <location>
        <begin position="126"/>
        <end position="139"/>
    </location>
</feature>
<dbReference type="Proteomes" id="UP000294145">
    <property type="component" value="Unassembled WGS sequence"/>
</dbReference>
<name>A0A0E4GJR8_VIBCL</name>
<feature type="domain" description="Dinitrogenase iron-molybdenum cofactor biosynthesis" evidence="3">
    <location>
        <begin position="14"/>
        <end position="89"/>
    </location>
</feature>
<gene>
    <name evidence="4" type="ORF">EYB64_01705</name>
</gene>
<evidence type="ECO:0000313" key="5">
    <source>
        <dbReference type="Proteomes" id="UP000294145"/>
    </source>
</evidence>
<dbReference type="InterPro" id="IPR033913">
    <property type="entry name" value="MTH1175_dom"/>
</dbReference>
<evidence type="ECO:0000256" key="2">
    <source>
        <dbReference type="SAM" id="MobiDB-lite"/>
    </source>
</evidence>
<reference evidence="4 5" key="1">
    <citation type="submission" date="2019-02" db="EMBL/GenBank/DDBJ databases">
        <title>Genomic plasticity associated with the antimicrobial resistance in Vibrio cholerae.</title>
        <authorList>
            <person name="Verma J."/>
            <person name="Bag S."/>
            <person name="Saha B."/>
            <person name="Kumar P."/>
            <person name="Ghosh T.S."/>
            <person name="Dayal M."/>
            <person name="Senapati T."/>
            <person name="Mehra S."/>
            <person name="Dey P."/>
            <person name="Desigamani A."/>
            <person name="Kumar D."/>
            <person name="Rana P."/>
            <person name="Kumar B."/>
            <person name="Maiti T.K."/>
            <person name="Sharma N.C."/>
            <person name="Bhadra R.K."/>
            <person name="Mutreja A."/>
            <person name="Nair G.B."/>
            <person name="Ramamurthy T."/>
            <person name="Das B."/>
        </authorList>
    </citation>
    <scope>NUCLEOTIDE SEQUENCE [LARGE SCALE GENOMIC DNA]</scope>
    <source>
        <strain evidence="4 5">IDH06781</strain>
    </source>
</reference>
<evidence type="ECO:0000259" key="3">
    <source>
        <dbReference type="Pfam" id="PF02579"/>
    </source>
</evidence>
<dbReference type="CDD" id="cd00851">
    <property type="entry name" value="MTH1175"/>
    <property type="match status" value="1"/>
</dbReference>
<feature type="region of interest" description="Disordered" evidence="2">
    <location>
        <begin position="112"/>
        <end position="139"/>
    </location>
</feature>
<dbReference type="EMBL" id="SISP01000001">
    <property type="protein sequence ID" value="TBM47043.1"/>
    <property type="molecule type" value="Genomic_DNA"/>
</dbReference>
<accession>A0A0E4GJR8</accession>
<dbReference type="Pfam" id="PF02579">
    <property type="entry name" value="Nitro_FeMo-Co"/>
    <property type="match status" value="1"/>
</dbReference>
<protein>
    <submittedName>
        <fullName evidence="4">Dinitrogenase iron-molybdenum cofactor</fullName>
    </submittedName>
</protein>
<dbReference type="AlphaFoldDB" id="A0A0E4GJR8"/>
<evidence type="ECO:0000313" key="4">
    <source>
        <dbReference type="EMBL" id="TBM47043.1"/>
    </source>
</evidence>
<dbReference type="InterPro" id="IPR003731">
    <property type="entry name" value="Di-Nase_FeMo-co_biosynth"/>
</dbReference>
<sequence length="160" mass="17577">MILAVPSRHGVPFNHFAKAPSFSVIDSNTQQLQAEFHLELDPSKSCGKKSAILHQLRHYQVEAVAVRQIGQSMLQALFNAGISVYALPRGVALTDLVLTQLQPITDLSYGKASPNKVHGERGCGKHSSNPSGSRSTFVSPSTHLFQRGFSIKRLWKGEER</sequence>
<keyword evidence="1" id="KW-0535">Nitrogen fixation</keyword>
<proteinExistence type="predicted"/>
<evidence type="ECO:0000256" key="1">
    <source>
        <dbReference type="ARBA" id="ARBA00023231"/>
    </source>
</evidence>
<dbReference type="SUPFAM" id="SSF53146">
    <property type="entry name" value="Nitrogenase accessory factor-like"/>
    <property type="match status" value="1"/>
</dbReference>
<organism evidence="4 5">
    <name type="scientific">Vibrio cholerae</name>
    <dbReference type="NCBI Taxonomy" id="666"/>
    <lineage>
        <taxon>Bacteria</taxon>
        <taxon>Pseudomonadati</taxon>
        <taxon>Pseudomonadota</taxon>
        <taxon>Gammaproteobacteria</taxon>
        <taxon>Vibrionales</taxon>
        <taxon>Vibrionaceae</taxon>
        <taxon>Vibrio</taxon>
    </lineage>
</organism>
<dbReference type="RefSeq" id="WP_000599449.1">
    <property type="nucleotide sequence ID" value="NZ_AP024967.1"/>
</dbReference>
<comment type="caution">
    <text evidence="4">The sequence shown here is derived from an EMBL/GenBank/DDBJ whole genome shotgun (WGS) entry which is preliminary data.</text>
</comment>
<dbReference type="InterPro" id="IPR036105">
    <property type="entry name" value="DiNase_FeMo-co_biosyn_sf"/>
</dbReference>